<dbReference type="AlphaFoldDB" id="A0A2K8SPE7"/>
<evidence type="ECO:0000313" key="1">
    <source>
        <dbReference type="EMBL" id="AUB37301.1"/>
    </source>
</evidence>
<proteinExistence type="predicted"/>
<reference evidence="1 2" key="1">
    <citation type="submission" date="2017-11" db="EMBL/GenBank/DDBJ databases">
        <title>Complete genome of a free-living desiccation-tolerant cyanobacterium and its photosynthetic adaptation to extreme terrestrial habitat.</title>
        <authorList>
            <person name="Shang J."/>
        </authorList>
    </citation>
    <scope>NUCLEOTIDE SEQUENCE [LARGE SCALE GENOMIC DNA]</scope>
    <source>
        <strain evidence="1 2">CCNUN1</strain>
    </source>
</reference>
<evidence type="ECO:0000313" key="2">
    <source>
        <dbReference type="Proteomes" id="UP000232003"/>
    </source>
</evidence>
<organism evidence="1 2">
    <name type="scientific">Nostoc flagelliforme CCNUN1</name>
    <dbReference type="NCBI Taxonomy" id="2038116"/>
    <lineage>
        <taxon>Bacteria</taxon>
        <taxon>Bacillati</taxon>
        <taxon>Cyanobacteriota</taxon>
        <taxon>Cyanophyceae</taxon>
        <taxon>Nostocales</taxon>
        <taxon>Nostocaceae</taxon>
        <taxon>Nostoc</taxon>
    </lineage>
</organism>
<dbReference type="Proteomes" id="UP000232003">
    <property type="component" value="Chromosome"/>
</dbReference>
<sequence>MCHSFFAFIRLIQSFEGLVVSRFLLSRRTAIAKFPRASPAYFTDIILAESLS</sequence>
<protein>
    <submittedName>
        <fullName evidence="1">Uncharacterized protein</fullName>
    </submittedName>
</protein>
<accession>A0A2K8SPE7</accession>
<dbReference type="KEGG" id="nfl:COO91_03239"/>
<gene>
    <name evidence="1" type="ORF">COO91_03239</name>
</gene>
<keyword evidence="2" id="KW-1185">Reference proteome</keyword>
<name>A0A2K8SPE7_9NOSO</name>
<dbReference type="EMBL" id="CP024785">
    <property type="protein sequence ID" value="AUB37301.1"/>
    <property type="molecule type" value="Genomic_DNA"/>
</dbReference>